<dbReference type="PANTHER" id="PTHR43830:SF3">
    <property type="entry name" value="PROTEIN PSP1"/>
    <property type="match status" value="1"/>
</dbReference>
<sequence length="519" mass="59288">MGCGSCSSGGGCTPAGCKSNGSCLTGGCQKMEVHDWLSNLDMPSNYRSFPIIEVKFKGSRKEFFVNNDDIYLEIGELIAVEGATGGYDIGHVSLTGELVRTQLKRRKTPIDQVTRKVYRKATEADVEKWKIAKGLEWETMHKARTLALDLKLSMKISDVDYQGDRTKATFFYTAEGRVDFRELIKKMAEAFRIRIEMRQIGMRQEAGRLGGIGSCGRELCCSTWLTNFKTVSTAAARYQNLSLNTLKLAGQCGKLKCCLNYELDTYLDALKDIPDRIEALQTEIGVARHQKTDIFKKLMWFSYANQEDWIPLKVDRVKEIMAMNKRGEKPSNLKDEAVELKTTTVVEKVHDYENVVGQDSLTRLDDKNRNRNNRNRNNRNDRERDRDRDRNRPQSNQGGDKENNGNRNGQTGSKNRDKQQNQNRQQQQKTQDKPQQAQNQRNQAKQENRPQQNQRPQQKPIEAKAKENNQPSSKGEAPQAQGEGGNPEQKRNNRNRNKNRNRNRPQGEKNKDQGPKPNE</sequence>
<dbReference type="InterPro" id="IPR047767">
    <property type="entry name" value="PSP1-like"/>
</dbReference>
<feature type="compositionally biased region" description="Low complexity" evidence="1">
    <location>
        <begin position="420"/>
        <end position="458"/>
    </location>
</feature>
<proteinExistence type="predicted"/>
<feature type="region of interest" description="Disordered" evidence="1">
    <location>
        <begin position="359"/>
        <end position="519"/>
    </location>
</feature>
<feature type="compositionally biased region" description="Basic and acidic residues" evidence="1">
    <location>
        <begin position="378"/>
        <end position="392"/>
    </location>
</feature>
<name>A0ABW9J375_9SPHI</name>
<dbReference type="NCBIfam" id="NF041131">
    <property type="entry name" value="RicT_YaaT_fam"/>
    <property type="match status" value="1"/>
</dbReference>
<reference evidence="3 4" key="1">
    <citation type="submission" date="2024-12" db="EMBL/GenBank/DDBJ databases">
        <authorList>
            <person name="Hu S."/>
        </authorList>
    </citation>
    <scope>NUCLEOTIDE SEQUENCE [LARGE SCALE GENOMIC DNA]</scope>
    <source>
        <strain evidence="3 4">THG-T11</strain>
    </source>
</reference>
<evidence type="ECO:0000313" key="4">
    <source>
        <dbReference type="Proteomes" id="UP001517247"/>
    </source>
</evidence>
<dbReference type="Pfam" id="PF04468">
    <property type="entry name" value="PSP1"/>
    <property type="match status" value="1"/>
</dbReference>
<dbReference type="InterPro" id="IPR007557">
    <property type="entry name" value="PSP1_C"/>
</dbReference>
<feature type="domain" description="PSP1 C-terminal" evidence="2">
    <location>
        <begin position="115"/>
        <end position="200"/>
    </location>
</feature>
<feature type="compositionally biased region" description="Basic and acidic residues" evidence="1">
    <location>
        <begin position="505"/>
        <end position="519"/>
    </location>
</feature>
<comment type="caution">
    <text evidence="3">The sequence shown here is derived from an EMBL/GenBank/DDBJ whole genome shotgun (WGS) entry which is preliminary data.</text>
</comment>
<dbReference type="RefSeq" id="WP_138722131.1">
    <property type="nucleotide sequence ID" value="NZ_SSHJ02000005.1"/>
</dbReference>
<evidence type="ECO:0000259" key="2">
    <source>
        <dbReference type="PROSITE" id="PS51411"/>
    </source>
</evidence>
<protein>
    <submittedName>
        <fullName evidence="3">Stage 0 sporulation family protein</fullName>
    </submittedName>
</protein>
<organism evidence="3 4">
    <name type="scientific">Pedobacter ureilyticus</name>
    <dbReference type="NCBI Taxonomy" id="1393051"/>
    <lineage>
        <taxon>Bacteria</taxon>
        <taxon>Pseudomonadati</taxon>
        <taxon>Bacteroidota</taxon>
        <taxon>Sphingobacteriia</taxon>
        <taxon>Sphingobacteriales</taxon>
        <taxon>Sphingobacteriaceae</taxon>
        <taxon>Pedobacter</taxon>
    </lineage>
</organism>
<feature type="compositionally biased region" description="Basic residues" evidence="1">
    <location>
        <begin position="492"/>
        <end position="503"/>
    </location>
</feature>
<gene>
    <name evidence="3" type="ORF">E6A44_005325</name>
</gene>
<accession>A0ABW9J375</accession>
<dbReference type="PANTHER" id="PTHR43830">
    <property type="entry name" value="PROTEIN PSP1"/>
    <property type="match status" value="1"/>
</dbReference>
<dbReference type="EMBL" id="SSHJ02000005">
    <property type="protein sequence ID" value="MFN0254983.1"/>
    <property type="molecule type" value="Genomic_DNA"/>
</dbReference>
<evidence type="ECO:0000256" key="1">
    <source>
        <dbReference type="SAM" id="MobiDB-lite"/>
    </source>
</evidence>
<dbReference type="PROSITE" id="PS51411">
    <property type="entry name" value="PSP1_C"/>
    <property type="match status" value="1"/>
</dbReference>
<dbReference type="Proteomes" id="UP001517247">
    <property type="component" value="Unassembled WGS sequence"/>
</dbReference>
<evidence type="ECO:0000313" key="3">
    <source>
        <dbReference type="EMBL" id="MFN0254983.1"/>
    </source>
</evidence>
<keyword evidence="4" id="KW-1185">Reference proteome</keyword>